<evidence type="ECO:0000313" key="1">
    <source>
        <dbReference type="EMBL" id="OAE47864.1"/>
    </source>
</evidence>
<dbReference type="EMBL" id="LXPS01000009">
    <property type="protein sequence ID" value="OAE47864.1"/>
    <property type="molecule type" value="Genomic_DNA"/>
</dbReference>
<protein>
    <submittedName>
        <fullName evidence="1">Uncharacterized protein</fullName>
    </submittedName>
</protein>
<gene>
    <name evidence="1" type="ORF">A7J57_06455</name>
</gene>
<dbReference type="AlphaFoldDB" id="A0A176XFG1"/>
<reference evidence="1 2" key="1">
    <citation type="submission" date="2016-05" db="EMBL/GenBank/DDBJ databases">
        <authorList>
            <person name="Lavstsen T."/>
            <person name="Jespersen J.S."/>
        </authorList>
    </citation>
    <scope>NUCLEOTIDE SEQUENCE [LARGE SCALE GENOMIC DNA]</scope>
    <source>
        <strain evidence="1 2">KCJ1736</strain>
    </source>
</reference>
<organism evidence="1 2">
    <name type="scientific">Agrobacterium tumefaciens</name>
    <dbReference type="NCBI Taxonomy" id="358"/>
    <lineage>
        <taxon>Bacteria</taxon>
        <taxon>Pseudomonadati</taxon>
        <taxon>Pseudomonadota</taxon>
        <taxon>Alphaproteobacteria</taxon>
        <taxon>Hyphomicrobiales</taxon>
        <taxon>Rhizobiaceae</taxon>
        <taxon>Rhizobium/Agrobacterium group</taxon>
        <taxon>Agrobacterium</taxon>
        <taxon>Agrobacterium tumefaciens complex</taxon>
    </lineage>
</organism>
<dbReference type="RefSeq" id="WP_063948288.1">
    <property type="nucleotide sequence ID" value="NZ_LXPS01000009.1"/>
</dbReference>
<accession>A0A176XFG1</accession>
<sequence length="246" mass="27503">MNYVFTPGEPGVHDIAVVQSFVDSLPTEEEQHHSMVIFFNLQNLNGYVNDYASAIGLRRYAQTLREEVLRNLPFGTSDFTNQMHMLNKWDDMAGREASMTVFHVGKTLMQIKENLRLTGTIRADTDSAILRSASRELERAFPNHEVARHAAGHRAEAFASLDSMKANAIDVEEGQKLLIGSMDGDEYVATFKKKLIKVPLNEEARQRLSGVVALIYSAFPKLVHMLPQLNFGVQASACNHAPSEKL</sequence>
<name>A0A176XFG1_AGRTU</name>
<dbReference type="Proteomes" id="UP000077098">
    <property type="component" value="Unassembled WGS sequence"/>
</dbReference>
<proteinExistence type="predicted"/>
<comment type="caution">
    <text evidence="1">The sequence shown here is derived from an EMBL/GenBank/DDBJ whole genome shotgun (WGS) entry which is preliminary data.</text>
</comment>
<evidence type="ECO:0000313" key="2">
    <source>
        <dbReference type="Proteomes" id="UP000077098"/>
    </source>
</evidence>